<accession>J9E394</accession>
<evidence type="ECO:0000313" key="2">
    <source>
        <dbReference type="Proteomes" id="UP000004810"/>
    </source>
</evidence>
<comment type="caution">
    <text evidence="1">The sequence shown here is derived from an EMBL/GenBank/DDBJ whole genome shotgun (WGS) entry which is preliminary data.</text>
</comment>
<evidence type="ECO:0000313" key="1">
    <source>
        <dbReference type="EMBL" id="EJW69869.1"/>
    </source>
</evidence>
<gene>
    <name evidence="1" type="ORF">WUBG_19224</name>
</gene>
<dbReference type="Proteomes" id="UP000004810">
    <property type="component" value="Unassembled WGS sequence"/>
</dbReference>
<reference evidence="2" key="1">
    <citation type="submission" date="2012-08" db="EMBL/GenBank/DDBJ databases">
        <title>The Genome Sequence of Wuchereria bancrofti.</title>
        <authorList>
            <person name="Nutman T.B."/>
            <person name="Fink D.L."/>
            <person name="Russ C."/>
            <person name="Young S."/>
            <person name="Zeng Q."/>
            <person name="Koehrsen M."/>
            <person name="Alvarado L."/>
            <person name="Berlin A."/>
            <person name="Chapman S.B."/>
            <person name="Chen Z."/>
            <person name="Freedman E."/>
            <person name="Gellesch M."/>
            <person name="Goldberg J."/>
            <person name="Griggs A."/>
            <person name="Gujja S."/>
            <person name="Heilman E.R."/>
            <person name="Heiman D."/>
            <person name="Hepburn T."/>
            <person name="Howarth C."/>
            <person name="Jen D."/>
            <person name="Larson L."/>
            <person name="Lewis B."/>
            <person name="Mehta T."/>
            <person name="Park D."/>
            <person name="Pearson M."/>
            <person name="Roberts A."/>
            <person name="Saif S."/>
            <person name="Shea T."/>
            <person name="Shenoy N."/>
            <person name="Sisk P."/>
            <person name="Stolte C."/>
            <person name="Sykes S."/>
            <person name="Walk T."/>
            <person name="White J."/>
            <person name="Yandava C."/>
            <person name="Haas B."/>
            <person name="Henn M.R."/>
            <person name="Nusbaum C."/>
            <person name="Birren B."/>
        </authorList>
    </citation>
    <scope>NUCLEOTIDE SEQUENCE [LARGE SCALE GENOMIC DNA]</scope>
    <source>
        <strain evidence="2">NA</strain>
    </source>
</reference>
<organism evidence="1 2">
    <name type="scientific">Wuchereria bancrofti</name>
    <dbReference type="NCBI Taxonomy" id="6293"/>
    <lineage>
        <taxon>Eukaryota</taxon>
        <taxon>Metazoa</taxon>
        <taxon>Ecdysozoa</taxon>
        <taxon>Nematoda</taxon>
        <taxon>Chromadorea</taxon>
        <taxon>Rhabditida</taxon>
        <taxon>Spirurina</taxon>
        <taxon>Spiruromorpha</taxon>
        <taxon>Filarioidea</taxon>
        <taxon>Onchocercidae</taxon>
        <taxon>Wuchereria</taxon>
    </lineage>
</organism>
<dbReference type="AlphaFoldDB" id="J9E394"/>
<dbReference type="EMBL" id="ADBV01025117">
    <property type="protein sequence ID" value="EJW69869.1"/>
    <property type="molecule type" value="Genomic_DNA"/>
</dbReference>
<feature type="non-terminal residue" evidence="1">
    <location>
        <position position="1"/>
    </location>
</feature>
<sequence length="63" mass="7317">FHTDSNRKQLPALVVVHGDEYGWNSGNPYNGTILASYGQIYRYHTKLSPRLFGKIIYKYLNIK</sequence>
<proteinExistence type="predicted"/>
<protein>
    <submittedName>
        <fullName evidence="1">Uncharacterized protein</fullName>
    </submittedName>
</protein>
<name>J9E394_WUCBA</name>